<dbReference type="GeneID" id="70188904"/>
<organism evidence="2 3">
    <name type="scientific">Microdochium trichocladiopsis</name>
    <dbReference type="NCBI Taxonomy" id="1682393"/>
    <lineage>
        <taxon>Eukaryota</taxon>
        <taxon>Fungi</taxon>
        <taxon>Dikarya</taxon>
        <taxon>Ascomycota</taxon>
        <taxon>Pezizomycotina</taxon>
        <taxon>Sordariomycetes</taxon>
        <taxon>Xylariomycetidae</taxon>
        <taxon>Xylariales</taxon>
        <taxon>Microdochiaceae</taxon>
        <taxon>Microdochium</taxon>
    </lineage>
</organism>
<keyword evidence="1" id="KW-0732">Signal</keyword>
<dbReference type="AlphaFoldDB" id="A0A9P8XX69"/>
<sequence length="192" mass="19758">MRSSQIIALSGLIISSATAQRYEANIGFAMDSDSCGDGFYIGCSVNPGDCCSIGPGWEGKSVSFVLGSDSPNVIGKAFSGEDCLAGTSVGEQASGALNYFCLSKPSAPATSAYYLPNNSTGCGSRASASRMARRGVVGGSVKGTKECRSPDHIILPGGARANIEGLAERDLDMIVARRDAADVDAQLAAFRK</sequence>
<accession>A0A9P8XX69</accession>
<gene>
    <name evidence="2" type="ORF">B0I36DRAFT_366801</name>
</gene>
<evidence type="ECO:0000313" key="2">
    <source>
        <dbReference type="EMBL" id="KAH7024899.1"/>
    </source>
</evidence>
<protein>
    <submittedName>
        <fullName evidence="2">Uncharacterized protein</fullName>
    </submittedName>
</protein>
<proteinExistence type="predicted"/>
<dbReference type="Proteomes" id="UP000756346">
    <property type="component" value="Unassembled WGS sequence"/>
</dbReference>
<feature type="signal peptide" evidence="1">
    <location>
        <begin position="1"/>
        <end position="19"/>
    </location>
</feature>
<evidence type="ECO:0000313" key="3">
    <source>
        <dbReference type="Proteomes" id="UP000756346"/>
    </source>
</evidence>
<dbReference type="OrthoDB" id="4766761at2759"/>
<feature type="chain" id="PRO_5040244520" evidence="1">
    <location>
        <begin position="20"/>
        <end position="192"/>
    </location>
</feature>
<reference evidence="2" key="1">
    <citation type="journal article" date="2021" name="Nat. Commun.">
        <title>Genetic determinants of endophytism in the Arabidopsis root mycobiome.</title>
        <authorList>
            <person name="Mesny F."/>
            <person name="Miyauchi S."/>
            <person name="Thiergart T."/>
            <person name="Pickel B."/>
            <person name="Atanasova L."/>
            <person name="Karlsson M."/>
            <person name="Huettel B."/>
            <person name="Barry K.W."/>
            <person name="Haridas S."/>
            <person name="Chen C."/>
            <person name="Bauer D."/>
            <person name="Andreopoulos W."/>
            <person name="Pangilinan J."/>
            <person name="LaButti K."/>
            <person name="Riley R."/>
            <person name="Lipzen A."/>
            <person name="Clum A."/>
            <person name="Drula E."/>
            <person name="Henrissat B."/>
            <person name="Kohler A."/>
            <person name="Grigoriev I.V."/>
            <person name="Martin F.M."/>
            <person name="Hacquard S."/>
        </authorList>
    </citation>
    <scope>NUCLEOTIDE SEQUENCE</scope>
    <source>
        <strain evidence="2">MPI-CAGE-CH-0230</strain>
    </source>
</reference>
<dbReference type="RefSeq" id="XP_046008447.1">
    <property type="nucleotide sequence ID" value="XM_046159358.1"/>
</dbReference>
<name>A0A9P8XX69_9PEZI</name>
<evidence type="ECO:0000256" key="1">
    <source>
        <dbReference type="SAM" id="SignalP"/>
    </source>
</evidence>
<keyword evidence="3" id="KW-1185">Reference proteome</keyword>
<dbReference type="EMBL" id="JAGTJQ010000009">
    <property type="protein sequence ID" value="KAH7024899.1"/>
    <property type="molecule type" value="Genomic_DNA"/>
</dbReference>
<comment type="caution">
    <text evidence="2">The sequence shown here is derived from an EMBL/GenBank/DDBJ whole genome shotgun (WGS) entry which is preliminary data.</text>
</comment>